<keyword evidence="2" id="KW-1185">Reference proteome</keyword>
<organism evidence="1 2">
    <name type="scientific">Smallanthus sonchifolius</name>
    <dbReference type="NCBI Taxonomy" id="185202"/>
    <lineage>
        <taxon>Eukaryota</taxon>
        <taxon>Viridiplantae</taxon>
        <taxon>Streptophyta</taxon>
        <taxon>Embryophyta</taxon>
        <taxon>Tracheophyta</taxon>
        <taxon>Spermatophyta</taxon>
        <taxon>Magnoliopsida</taxon>
        <taxon>eudicotyledons</taxon>
        <taxon>Gunneridae</taxon>
        <taxon>Pentapetalae</taxon>
        <taxon>asterids</taxon>
        <taxon>campanulids</taxon>
        <taxon>Asterales</taxon>
        <taxon>Asteraceae</taxon>
        <taxon>Asteroideae</taxon>
        <taxon>Heliantheae alliance</taxon>
        <taxon>Millerieae</taxon>
        <taxon>Smallanthus</taxon>
    </lineage>
</organism>
<reference evidence="2" key="1">
    <citation type="journal article" date="2022" name="Mol. Ecol. Resour.">
        <title>The genomes of chicory, endive, great burdock and yacon provide insights into Asteraceae palaeo-polyploidization history and plant inulin production.</title>
        <authorList>
            <person name="Fan W."/>
            <person name="Wang S."/>
            <person name="Wang H."/>
            <person name="Wang A."/>
            <person name="Jiang F."/>
            <person name="Liu H."/>
            <person name="Zhao H."/>
            <person name="Xu D."/>
            <person name="Zhang Y."/>
        </authorList>
    </citation>
    <scope>NUCLEOTIDE SEQUENCE [LARGE SCALE GENOMIC DNA]</scope>
    <source>
        <strain evidence="2">cv. Yunnan</strain>
    </source>
</reference>
<protein>
    <submittedName>
        <fullName evidence="1">Uncharacterized protein</fullName>
    </submittedName>
</protein>
<name>A0ACB9HTZ7_9ASTR</name>
<proteinExistence type="predicted"/>
<reference evidence="1 2" key="2">
    <citation type="journal article" date="2022" name="Mol. Ecol. Resour.">
        <title>The genomes of chicory, endive, great burdock and yacon provide insights into Asteraceae paleo-polyploidization history and plant inulin production.</title>
        <authorList>
            <person name="Fan W."/>
            <person name="Wang S."/>
            <person name="Wang H."/>
            <person name="Wang A."/>
            <person name="Jiang F."/>
            <person name="Liu H."/>
            <person name="Zhao H."/>
            <person name="Xu D."/>
            <person name="Zhang Y."/>
        </authorList>
    </citation>
    <scope>NUCLEOTIDE SEQUENCE [LARGE SCALE GENOMIC DNA]</scope>
    <source>
        <strain evidence="2">cv. Yunnan</strain>
        <tissue evidence="1">Leaves</tissue>
    </source>
</reference>
<dbReference type="Proteomes" id="UP001056120">
    <property type="component" value="Linkage Group LG11"/>
</dbReference>
<gene>
    <name evidence="1" type="ORF">L1987_34551</name>
</gene>
<comment type="caution">
    <text evidence="1">The sequence shown here is derived from an EMBL/GenBank/DDBJ whole genome shotgun (WGS) entry which is preliminary data.</text>
</comment>
<evidence type="ECO:0000313" key="2">
    <source>
        <dbReference type="Proteomes" id="UP001056120"/>
    </source>
</evidence>
<evidence type="ECO:0000313" key="1">
    <source>
        <dbReference type="EMBL" id="KAI3799259.1"/>
    </source>
</evidence>
<accession>A0ACB9HTZ7</accession>
<sequence>MTEMKTEKAQLVTEARKSRGKLRRSKATGSFVTIRASKIYRIGLVHCSKQAISSSMAVRVFDFAGIWLVHRSNQPGINQHPKAVVLLLF</sequence>
<dbReference type="EMBL" id="CM042028">
    <property type="protein sequence ID" value="KAI3799259.1"/>
    <property type="molecule type" value="Genomic_DNA"/>
</dbReference>